<evidence type="ECO:0000313" key="2">
    <source>
        <dbReference type="Proteomes" id="UP000295192"/>
    </source>
</evidence>
<accession>A0A484AUU7</accession>
<dbReference type="EMBL" id="LSRL02000648">
    <property type="protein sequence ID" value="TDG40184.1"/>
    <property type="molecule type" value="Genomic_DNA"/>
</dbReference>
<dbReference type="Proteomes" id="UP000295192">
    <property type="component" value="Unassembled WGS sequence"/>
</dbReference>
<keyword evidence="2" id="KW-1185">Reference proteome</keyword>
<evidence type="ECO:0000313" key="1">
    <source>
        <dbReference type="EMBL" id="TDG40184.1"/>
    </source>
</evidence>
<dbReference type="AlphaFoldDB" id="A0A484AUU7"/>
<proteinExistence type="predicted"/>
<gene>
    <name evidence="1" type="ORF">AWZ03_013398</name>
</gene>
<sequence length="168" mass="17976">MSSPRELIANVTAAAAAAAATTTATATGPRPRPRPKPIAIAIARAHFPISMSKSPVKIKFHVHRDAQPSRRTRKCIAPLDRPPDSSVAQLWLPRRALPATHSESDLDAAVLLESFTTRNSCIYYLAYILAKPTTAAATTTTTTTATTTTALHTFKKVPLDSRFGPFGG</sequence>
<protein>
    <submittedName>
        <fullName evidence="1">Uncharacterized protein</fullName>
    </submittedName>
</protein>
<comment type="caution">
    <text evidence="1">The sequence shown here is derived from an EMBL/GenBank/DDBJ whole genome shotgun (WGS) entry which is preliminary data.</text>
</comment>
<organism evidence="1 2">
    <name type="scientific">Drosophila navojoa</name>
    <name type="common">Fruit fly</name>
    <dbReference type="NCBI Taxonomy" id="7232"/>
    <lineage>
        <taxon>Eukaryota</taxon>
        <taxon>Metazoa</taxon>
        <taxon>Ecdysozoa</taxon>
        <taxon>Arthropoda</taxon>
        <taxon>Hexapoda</taxon>
        <taxon>Insecta</taxon>
        <taxon>Pterygota</taxon>
        <taxon>Neoptera</taxon>
        <taxon>Endopterygota</taxon>
        <taxon>Diptera</taxon>
        <taxon>Brachycera</taxon>
        <taxon>Muscomorpha</taxon>
        <taxon>Ephydroidea</taxon>
        <taxon>Drosophilidae</taxon>
        <taxon>Drosophila</taxon>
    </lineage>
</organism>
<reference evidence="1 2" key="1">
    <citation type="journal article" date="2019" name="J. Hered.">
        <title>An Improved Genome Assembly for Drosophila navojoa, the Basal Species in the mojavensis Cluster.</title>
        <authorList>
            <person name="Vanderlinde T."/>
            <person name="Dupim E.G."/>
            <person name="Nazario-Yepiz N.O."/>
            <person name="Carvalho A.B."/>
        </authorList>
    </citation>
    <scope>NUCLEOTIDE SEQUENCE [LARGE SCALE GENOMIC DNA]</scope>
    <source>
        <strain evidence="1">Navoj_Jal97</strain>
        <tissue evidence="1">Whole organism</tissue>
    </source>
</reference>
<name>A0A484AUU7_DRONA</name>